<feature type="chain" id="PRO_5007593236" evidence="1">
    <location>
        <begin position="23"/>
        <end position="503"/>
    </location>
</feature>
<evidence type="ECO:0000313" key="3">
    <source>
        <dbReference type="Proteomes" id="UP000076078"/>
    </source>
</evidence>
<dbReference type="Pfam" id="PF18752">
    <property type="entry name" value="DAAD"/>
    <property type="match status" value="1"/>
</dbReference>
<protein>
    <submittedName>
        <fullName evidence="2">Uncharacterized protein</fullName>
    </submittedName>
</protein>
<name>A0A151ZF56_TIELA</name>
<organism evidence="2 3">
    <name type="scientific">Tieghemostelium lacteum</name>
    <name type="common">Slime mold</name>
    <name type="synonym">Dictyostelium lacteum</name>
    <dbReference type="NCBI Taxonomy" id="361077"/>
    <lineage>
        <taxon>Eukaryota</taxon>
        <taxon>Amoebozoa</taxon>
        <taxon>Evosea</taxon>
        <taxon>Eumycetozoa</taxon>
        <taxon>Dictyostelia</taxon>
        <taxon>Dictyosteliales</taxon>
        <taxon>Raperosteliaceae</taxon>
        <taxon>Tieghemostelium</taxon>
    </lineage>
</organism>
<dbReference type="InParanoid" id="A0A151ZF56"/>
<comment type="caution">
    <text evidence="2">The sequence shown here is derived from an EMBL/GenBank/DDBJ whole genome shotgun (WGS) entry which is preliminary data.</text>
</comment>
<dbReference type="Proteomes" id="UP000076078">
    <property type="component" value="Unassembled WGS sequence"/>
</dbReference>
<evidence type="ECO:0000256" key="1">
    <source>
        <dbReference type="SAM" id="SignalP"/>
    </source>
</evidence>
<evidence type="ECO:0000313" key="2">
    <source>
        <dbReference type="EMBL" id="KYQ92549.1"/>
    </source>
</evidence>
<feature type="signal peptide" evidence="1">
    <location>
        <begin position="1"/>
        <end position="22"/>
    </location>
</feature>
<accession>A0A151ZF56</accession>
<proteinExistence type="predicted"/>
<reference evidence="2 3" key="1">
    <citation type="submission" date="2015-12" db="EMBL/GenBank/DDBJ databases">
        <title>Dictyostelia acquired genes for synthesis and detection of signals that induce cell-type specialization by lateral gene transfer from prokaryotes.</title>
        <authorList>
            <person name="Gloeckner G."/>
            <person name="Schaap P."/>
        </authorList>
    </citation>
    <scope>NUCLEOTIDE SEQUENCE [LARGE SCALE GENOMIC DNA]</scope>
    <source>
        <strain evidence="2 3">TK</strain>
    </source>
</reference>
<dbReference type="InterPro" id="IPR041061">
    <property type="entry name" value="DAAD"/>
</dbReference>
<keyword evidence="1" id="KW-0732">Signal</keyword>
<sequence length="503" mass="58244">MKRLVFEFKFLILLNLIILSHCQIDRVREILYNNFYQEQVETGDINYLWATPKLAQWGFIITEPFSNPNTNLAVNRRNPLAYIHKSVRESFIDDGTSYLDRLPCLGATGNAFTVQQCPAEIGLDQKTNFYLAQKMTALVDEQHHSEATIFRFLERNGLETGFHESITGLHLYTSHMPCYQFCTQKLASPDPNYDRFKFNFGGITRKVYFTVQWDHDVIHFQSLLLFKNNPNAWELVLEGRATENKYLYRDIVSPLQEIMARTFVSNGISFPSGPGDTPFDKMLWVIENVFFPMFHIIGEYDDKSFRSPQMWAKACFYLQSLSDVIVGDDVVNAILFSLQSISEKTVILSPYKENVKRQPTKLGKDRFRGSDPIGPLTIFGNGNSNEIEKNFFKYETKNNKIKNKNYIDTLEYFDGSIEKPLVPVVREFYSQDIKNQMIEHLNLKFTEMFNCEIDVNKLQQQPLNGLSSQTTLPKKTGKNPDRFKKVQRNGIKVGKSSFKNISR</sequence>
<gene>
    <name evidence="2" type="ORF">DLAC_06540</name>
</gene>
<dbReference type="AlphaFoldDB" id="A0A151ZF56"/>
<keyword evidence="3" id="KW-1185">Reference proteome</keyword>
<dbReference type="EMBL" id="LODT01000029">
    <property type="protein sequence ID" value="KYQ92549.1"/>
    <property type="molecule type" value="Genomic_DNA"/>
</dbReference>